<comment type="similarity">
    <text evidence="2 4">Belongs to the 2-oxoacid dehydrogenase family.</text>
</comment>
<keyword evidence="8" id="KW-1185">Reference proteome</keyword>
<dbReference type="Pfam" id="PF00364">
    <property type="entry name" value="Biotin_lipoyl"/>
    <property type="match status" value="1"/>
</dbReference>
<dbReference type="GO" id="GO:0016746">
    <property type="term" value="F:acyltransferase activity"/>
    <property type="evidence" value="ECO:0007669"/>
    <property type="project" value="UniProtKB-KW"/>
</dbReference>
<feature type="domain" description="Peripheral subunit-binding (PSBD)" evidence="6">
    <location>
        <begin position="166"/>
        <end position="200"/>
    </location>
</feature>
<evidence type="ECO:0000313" key="7">
    <source>
        <dbReference type="EMBL" id="MDT8901653.1"/>
    </source>
</evidence>
<dbReference type="InterPro" id="IPR001078">
    <property type="entry name" value="2-oxoacid_DH_actylTfrase"/>
</dbReference>
<dbReference type="InterPro" id="IPR004167">
    <property type="entry name" value="PSBD"/>
</dbReference>
<dbReference type="PROSITE" id="PS51826">
    <property type="entry name" value="PSBD"/>
    <property type="match status" value="2"/>
</dbReference>
<feature type="domain" description="Peripheral subunit-binding (PSBD)" evidence="6">
    <location>
        <begin position="121"/>
        <end position="158"/>
    </location>
</feature>
<dbReference type="Gene3D" id="4.10.320.10">
    <property type="entry name" value="E3-binding domain"/>
    <property type="match status" value="2"/>
</dbReference>
<organism evidence="7 8">
    <name type="scientific">Anaeroselena agilis</name>
    <dbReference type="NCBI Taxonomy" id="3063788"/>
    <lineage>
        <taxon>Bacteria</taxon>
        <taxon>Bacillati</taxon>
        <taxon>Bacillota</taxon>
        <taxon>Negativicutes</taxon>
        <taxon>Acetonemataceae</taxon>
        <taxon>Anaeroselena</taxon>
    </lineage>
</organism>
<sequence>MATNFSMPQLGLTMTEGTVSKWFKQVGEKVAAGEILAEISTDKITNQIEAPADGVLLAVLVPEGGVAPVQAVLAVIGEPGEKIDAAEAEVAAAAPAPAAQAQAPAAPAPAARAAAGDGRVIASPLAKKLAQEKGIDLALVTGTGPNGRVVEKDILAYAARQAAAPKASPLAAKIAAEHGVDLAAIAKDSRIMAADVRAAMPAQAPAAAVPLTGMRKVISDRMALSWQTTPHVHNTVEIDMTEATNLKDKLAQQGSKFSFTELIVKCSAKALAEFPMVNNSYVDGSLVVNKAINIGIAVALEDGLIVPVVRNADQKTLAQLRADIGELAAKARGGKLLPDDYTGGTFTVTNLGMYGVDHFTPIINPPESAILGVCRTVPRPVVVDGAIVIRPMMNLCLGYNHRIIDGALAGKFLARVRELLEQPMLLL</sequence>
<dbReference type="Gene3D" id="2.40.50.100">
    <property type="match status" value="1"/>
</dbReference>
<reference evidence="7 8" key="1">
    <citation type="submission" date="2023-07" db="EMBL/GenBank/DDBJ databases">
        <title>The novel representative of Negativicutes class, Anaeroselena agilis gen. nov. sp. nov.</title>
        <authorList>
            <person name="Prokofeva M.I."/>
            <person name="Elcheninov A.G."/>
            <person name="Klyukina A."/>
            <person name="Kublanov I.V."/>
            <person name="Frolov E.N."/>
            <person name="Podosokorskaya O.A."/>
        </authorList>
    </citation>
    <scope>NUCLEOTIDE SEQUENCE [LARGE SCALE GENOMIC DNA]</scope>
    <source>
        <strain evidence="7 8">4137-cl</strain>
    </source>
</reference>
<dbReference type="InterPro" id="IPR000089">
    <property type="entry name" value="Biotin_lipoyl"/>
</dbReference>
<dbReference type="SUPFAM" id="SSF52777">
    <property type="entry name" value="CoA-dependent acyltransferases"/>
    <property type="match status" value="1"/>
</dbReference>
<accession>A0ABU3NZD9</accession>
<comment type="caution">
    <text evidence="7">The sequence shown here is derived from an EMBL/GenBank/DDBJ whole genome shotgun (WGS) entry which is preliminary data.</text>
</comment>
<gene>
    <name evidence="7" type="ORF">Q4T40_10400</name>
</gene>
<dbReference type="SUPFAM" id="SSF47005">
    <property type="entry name" value="Peripheral subunit-binding domain of 2-oxo acid dehydrogenase complex"/>
    <property type="match status" value="1"/>
</dbReference>
<name>A0ABU3NZD9_9FIRM</name>
<dbReference type="CDD" id="cd06849">
    <property type="entry name" value="lipoyl_domain"/>
    <property type="match status" value="1"/>
</dbReference>
<dbReference type="InterPro" id="IPR023213">
    <property type="entry name" value="CAT-like_dom_sf"/>
</dbReference>
<keyword evidence="4 7" id="KW-0012">Acyltransferase</keyword>
<dbReference type="EMBL" id="JAUOZS010000001">
    <property type="protein sequence ID" value="MDT8901653.1"/>
    <property type="molecule type" value="Genomic_DNA"/>
</dbReference>
<keyword evidence="4 7" id="KW-0808">Transferase</keyword>
<dbReference type="PROSITE" id="PS50968">
    <property type="entry name" value="BIOTINYL_LIPOYL"/>
    <property type="match status" value="1"/>
</dbReference>
<dbReference type="InterPro" id="IPR045257">
    <property type="entry name" value="E2/Pdx1"/>
</dbReference>
<evidence type="ECO:0000259" key="5">
    <source>
        <dbReference type="PROSITE" id="PS50968"/>
    </source>
</evidence>
<dbReference type="Pfam" id="PF02817">
    <property type="entry name" value="E3_binding"/>
    <property type="match status" value="2"/>
</dbReference>
<dbReference type="PROSITE" id="PS00189">
    <property type="entry name" value="LIPOYL"/>
    <property type="match status" value="1"/>
</dbReference>
<evidence type="ECO:0000256" key="2">
    <source>
        <dbReference type="ARBA" id="ARBA00007317"/>
    </source>
</evidence>
<evidence type="ECO:0000259" key="6">
    <source>
        <dbReference type="PROSITE" id="PS51826"/>
    </source>
</evidence>
<protein>
    <recommendedName>
        <fullName evidence="4">Dihydrolipoamide acetyltransferase component of pyruvate dehydrogenase complex</fullName>
        <ecNumber evidence="4">2.3.1.-</ecNumber>
    </recommendedName>
</protein>
<proteinExistence type="inferred from homology"/>
<dbReference type="InterPro" id="IPR036625">
    <property type="entry name" value="E3-bd_dom_sf"/>
</dbReference>
<comment type="cofactor">
    <cofactor evidence="1 4">
        <name>(R)-lipoate</name>
        <dbReference type="ChEBI" id="CHEBI:83088"/>
    </cofactor>
</comment>
<evidence type="ECO:0000256" key="1">
    <source>
        <dbReference type="ARBA" id="ARBA00001938"/>
    </source>
</evidence>
<keyword evidence="3 4" id="KW-0450">Lipoyl</keyword>
<evidence type="ECO:0000313" key="8">
    <source>
        <dbReference type="Proteomes" id="UP001254848"/>
    </source>
</evidence>
<dbReference type="RefSeq" id="WP_413780157.1">
    <property type="nucleotide sequence ID" value="NZ_JAUOZS010000001.1"/>
</dbReference>
<dbReference type="PANTHER" id="PTHR23151">
    <property type="entry name" value="DIHYDROLIPOAMIDE ACETYL/SUCCINYL-TRANSFERASE-RELATED"/>
    <property type="match status" value="1"/>
</dbReference>
<evidence type="ECO:0000256" key="3">
    <source>
        <dbReference type="ARBA" id="ARBA00022823"/>
    </source>
</evidence>
<dbReference type="InterPro" id="IPR011053">
    <property type="entry name" value="Single_hybrid_motif"/>
</dbReference>
<dbReference type="Proteomes" id="UP001254848">
    <property type="component" value="Unassembled WGS sequence"/>
</dbReference>
<dbReference type="EC" id="2.3.1.-" evidence="4"/>
<feature type="domain" description="Lipoyl-binding" evidence="5">
    <location>
        <begin position="2"/>
        <end position="77"/>
    </location>
</feature>
<dbReference type="Gene3D" id="3.30.559.10">
    <property type="entry name" value="Chloramphenicol acetyltransferase-like domain"/>
    <property type="match status" value="1"/>
</dbReference>
<dbReference type="PANTHER" id="PTHR23151:SF90">
    <property type="entry name" value="DIHYDROLIPOYLLYSINE-RESIDUE ACETYLTRANSFERASE COMPONENT OF PYRUVATE DEHYDROGENASE COMPLEX, MITOCHONDRIAL-RELATED"/>
    <property type="match status" value="1"/>
</dbReference>
<dbReference type="SUPFAM" id="SSF51230">
    <property type="entry name" value="Single hybrid motif"/>
    <property type="match status" value="1"/>
</dbReference>
<evidence type="ECO:0000256" key="4">
    <source>
        <dbReference type="RuleBase" id="RU003423"/>
    </source>
</evidence>
<dbReference type="InterPro" id="IPR003016">
    <property type="entry name" value="2-oxoA_DH_lipoyl-BS"/>
</dbReference>
<dbReference type="Pfam" id="PF00198">
    <property type="entry name" value="2-oxoacid_dh"/>
    <property type="match status" value="1"/>
</dbReference>